<protein>
    <submittedName>
        <fullName evidence="13">Peptidase S8/S53 domain-containing protein</fullName>
    </submittedName>
</protein>
<evidence type="ECO:0000313" key="14">
    <source>
        <dbReference type="Proteomes" id="UP000242180"/>
    </source>
</evidence>
<keyword evidence="14" id="KW-1185">Reference proteome</keyword>
<proteinExistence type="inferred from homology"/>
<evidence type="ECO:0000256" key="6">
    <source>
        <dbReference type="ARBA" id="ARBA00022825"/>
    </source>
</evidence>
<evidence type="ECO:0000256" key="5">
    <source>
        <dbReference type="ARBA" id="ARBA00022801"/>
    </source>
</evidence>
<gene>
    <name evidence="13" type="ORF">BCR43DRAFT_530516</name>
</gene>
<evidence type="ECO:0000256" key="2">
    <source>
        <dbReference type="ARBA" id="ARBA00022525"/>
    </source>
</evidence>
<dbReference type="Pfam" id="PF06280">
    <property type="entry name" value="fn3_5"/>
    <property type="match status" value="1"/>
</dbReference>
<sequence>MRTSTLCSQTFRISVNHPKFVPSPHGNPLAGRYIVEFSESYRGSPNQFLNDLDRNYDWSVANELTSDIFRGVSLHLQHNASRVHAATSDSKSGLLQAMHQMMDKEHVKRVFPVVEVPRPKTLFNSVSFLSDVLHLPDDASMRLPFAHQMTQVDRVQNELGLKGKGITVGIIDTGVDYRHPSLGGGFGPGYKVQYGYDLVGDNFNYTEPDTKNPKTTPLDDCPRSAAGHGTHVAGIIGAEDETYNFTGVAPGATLGMWRIFGCNGSTTNDLVVKALIMAYEAGCDVINMSLGGANSWNEDPAAVIADRIAERNVTVVVAAGNEGDKGAYMISSPSTGTRVISVASVDNDYSLKRTMRLDGADANDTDSSFPYDLSSTTEQFPNGTLVAYSGPEAPSNDACQGTQPTGDITGKIVLVKRGSCFFDEKASVVAAAGGKALLVYDSAGLDAFQPTTTDVSIPVAAISFDAGQRLLSRLATQEEIQADFSMVLSPIKVSTAGRVSAFTSVGPTNELEMKPDVAGIGGFVFSTLPLSQGGYGTLSGTSMASPYVAGVVALMLEARRDQTPVDILKSLQNHAKLATAPGNILDNPIRQGAGLIQAYDAIHGRVRITPGKVSFNDTVHRAPAVITLHNDDTSPVTYQLRNIPALAVQPYDTKSQGYAPLEPAAFSKTNVSAELRFDAEQITLQPGERRTVSVVVDRLLNYVDPDDHPFPVYGGYIALVAEDETKSLHVPYIGVEGDITKLPMFDQGFPVAVNQEALDTQNASLAQSYTLDRNDPTGQNAAIYIVYRLLTGTAEMRTDVLNESHEKIGTLLSTRYLQRNNMDTENWMTVDTWNGTYVPNGQHGSQSMVPVPSGTYTLRWSALKLWSDPEDPASWETFESVPITVV</sequence>
<name>A0A1X2HEA4_SYNRA</name>
<evidence type="ECO:0000256" key="8">
    <source>
        <dbReference type="PROSITE-ProRule" id="PRU01240"/>
    </source>
</evidence>
<dbReference type="SUPFAM" id="SSF52025">
    <property type="entry name" value="PA domain"/>
    <property type="match status" value="1"/>
</dbReference>
<dbReference type="InterPro" id="IPR010435">
    <property type="entry name" value="C5a/SBT2-like_Fn3"/>
</dbReference>
<feature type="domain" description="PA" evidence="11">
    <location>
        <begin position="383"/>
        <end position="470"/>
    </location>
</feature>
<reference evidence="13 14" key="1">
    <citation type="submission" date="2016-07" db="EMBL/GenBank/DDBJ databases">
        <title>Pervasive Adenine N6-methylation of Active Genes in Fungi.</title>
        <authorList>
            <consortium name="DOE Joint Genome Institute"/>
            <person name="Mondo S.J."/>
            <person name="Dannebaum R.O."/>
            <person name="Kuo R.C."/>
            <person name="Labutti K."/>
            <person name="Haridas S."/>
            <person name="Kuo A."/>
            <person name="Salamov A."/>
            <person name="Ahrendt S.R."/>
            <person name="Lipzen A."/>
            <person name="Sullivan W."/>
            <person name="Andreopoulos W.B."/>
            <person name="Clum A."/>
            <person name="Lindquist E."/>
            <person name="Daum C."/>
            <person name="Ramamoorthy G.K."/>
            <person name="Gryganskyi A."/>
            <person name="Culley D."/>
            <person name="Magnuson J.K."/>
            <person name="James T.Y."/>
            <person name="O'Malley M.A."/>
            <person name="Stajich J.E."/>
            <person name="Spatafora J.W."/>
            <person name="Visel A."/>
            <person name="Grigoriev I.V."/>
        </authorList>
    </citation>
    <scope>NUCLEOTIDE SEQUENCE [LARGE SCALE GENOMIC DNA]</scope>
    <source>
        <strain evidence="13 14">NRRL 2496</strain>
    </source>
</reference>
<dbReference type="EMBL" id="MCGN01000004">
    <property type="protein sequence ID" value="ORY97251.1"/>
    <property type="molecule type" value="Genomic_DNA"/>
</dbReference>
<feature type="domain" description="Peptidase S8/S53" evidence="10">
    <location>
        <begin position="163"/>
        <end position="576"/>
    </location>
</feature>
<dbReference type="InterPro" id="IPR022398">
    <property type="entry name" value="Peptidase_S8_His-AS"/>
</dbReference>
<evidence type="ECO:0000256" key="1">
    <source>
        <dbReference type="ARBA" id="ARBA00011073"/>
    </source>
</evidence>
<dbReference type="PANTHER" id="PTHR43399:SF4">
    <property type="entry name" value="CELL WALL-ASSOCIATED PROTEASE"/>
    <property type="match status" value="1"/>
</dbReference>
<dbReference type="InterPro" id="IPR000209">
    <property type="entry name" value="Peptidase_S8/S53_dom"/>
</dbReference>
<dbReference type="GO" id="GO:0004252">
    <property type="term" value="F:serine-type endopeptidase activity"/>
    <property type="evidence" value="ECO:0007669"/>
    <property type="project" value="UniProtKB-UniRule"/>
</dbReference>
<dbReference type="InterPro" id="IPR023828">
    <property type="entry name" value="Peptidase_S8_Ser-AS"/>
</dbReference>
<dbReference type="PROSITE" id="PS00137">
    <property type="entry name" value="SUBTILASE_HIS"/>
    <property type="match status" value="1"/>
</dbReference>
<comment type="caution">
    <text evidence="13">The sequence shown here is derived from an EMBL/GenBank/DDBJ whole genome shotgun (WGS) entry which is preliminary data.</text>
</comment>
<evidence type="ECO:0000256" key="7">
    <source>
        <dbReference type="PIRSR" id="PIRSR615500-1"/>
    </source>
</evidence>
<dbReference type="Gene3D" id="3.40.50.200">
    <property type="entry name" value="Peptidase S8/S53 domain"/>
    <property type="match status" value="1"/>
</dbReference>
<dbReference type="SUPFAM" id="SSF52743">
    <property type="entry name" value="Subtilisin-like"/>
    <property type="match status" value="1"/>
</dbReference>
<comment type="similarity">
    <text evidence="1 8 9">Belongs to the peptidase S8 family.</text>
</comment>
<evidence type="ECO:0000259" key="10">
    <source>
        <dbReference type="Pfam" id="PF00082"/>
    </source>
</evidence>
<dbReference type="Pfam" id="PF00082">
    <property type="entry name" value="Peptidase_S8"/>
    <property type="match status" value="1"/>
</dbReference>
<feature type="active site" description="Charge relay system" evidence="7 8">
    <location>
        <position position="228"/>
    </location>
</feature>
<keyword evidence="2" id="KW-0964">Secreted</keyword>
<dbReference type="PANTHER" id="PTHR43399">
    <property type="entry name" value="SUBTILISIN-RELATED"/>
    <property type="match status" value="1"/>
</dbReference>
<dbReference type="PROSITE" id="PS00138">
    <property type="entry name" value="SUBTILASE_SER"/>
    <property type="match status" value="1"/>
</dbReference>
<feature type="active site" description="Charge relay system" evidence="7 8">
    <location>
        <position position="542"/>
    </location>
</feature>
<dbReference type="InParanoid" id="A0A1X2HEA4"/>
<dbReference type="AlphaFoldDB" id="A0A1X2HEA4"/>
<dbReference type="GO" id="GO:0016020">
    <property type="term" value="C:membrane"/>
    <property type="evidence" value="ECO:0007669"/>
    <property type="project" value="InterPro"/>
</dbReference>
<dbReference type="CDD" id="cd07489">
    <property type="entry name" value="Peptidases_S8_5"/>
    <property type="match status" value="1"/>
</dbReference>
<dbReference type="InterPro" id="IPR023827">
    <property type="entry name" value="Peptidase_S8_Asp-AS"/>
</dbReference>
<dbReference type="InterPro" id="IPR046450">
    <property type="entry name" value="PA_dom_sf"/>
</dbReference>
<keyword evidence="4" id="KW-0732">Signal</keyword>
<organism evidence="13 14">
    <name type="scientific">Syncephalastrum racemosum</name>
    <name type="common">Filamentous fungus</name>
    <dbReference type="NCBI Taxonomy" id="13706"/>
    <lineage>
        <taxon>Eukaryota</taxon>
        <taxon>Fungi</taxon>
        <taxon>Fungi incertae sedis</taxon>
        <taxon>Mucoromycota</taxon>
        <taxon>Mucoromycotina</taxon>
        <taxon>Mucoromycetes</taxon>
        <taxon>Mucorales</taxon>
        <taxon>Syncephalastraceae</taxon>
        <taxon>Syncephalastrum</taxon>
    </lineage>
</organism>
<dbReference type="CDD" id="cd00538">
    <property type="entry name" value="PA"/>
    <property type="match status" value="1"/>
</dbReference>
<accession>A0A1X2HEA4</accession>
<evidence type="ECO:0000256" key="9">
    <source>
        <dbReference type="RuleBase" id="RU003355"/>
    </source>
</evidence>
<evidence type="ECO:0000259" key="11">
    <source>
        <dbReference type="Pfam" id="PF02225"/>
    </source>
</evidence>
<evidence type="ECO:0000256" key="4">
    <source>
        <dbReference type="ARBA" id="ARBA00022729"/>
    </source>
</evidence>
<dbReference type="InterPro" id="IPR003137">
    <property type="entry name" value="PA_domain"/>
</dbReference>
<dbReference type="Proteomes" id="UP000242180">
    <property type="component" value="Unassembled WGS sequence"/>
</dbReference>
<dbReference type="STRING" id="13706.A0A1X2HEA4"/>
<feature type="domain" description="C5a peptidase/Subtilisin-like protease SBT2-like Fn3-like" evidence="12">
    <location>
        <begin position="613"/>
        <end position="732"/>
    </location>
</feature>
<dbReference type="PROSITE" id="PS51892">
    <property type="entry name" value="SUBTILASE"/>
    <property type="match status" value="1"/>
</dbReference>
<keyword evidence="5 8" id="KW-0378">Hydrolase</keyword>
<dbReference type="OMA" id="PCVIANG"/>
<dbReference type="InterPro" id="IPR034187">
    <property type="entry name" value="Peptidases_S8_5"/>
</dbReference>
<dbReference type="GO" id="GO:0006508">
    <property type="term" value="P:proteolysis"/>
    <property type="evidence" value="ECO:0007669"/>
    <property type="project" value="UniProtKB-KW"/>
</dbReference>
<evidence type="ECO:0000259" key="12">
    <source>
        <dbReference type="Pfam" id="PF06280"/>
    </source>
</evidence>
<evidence type="ECO:0000256" key="3">
    <source>
        <dbReference type="ARBA" id="ARBA00022670"/>
    </source>
</evidence>
<keyword evidence="3 8" id="KW-0645">Protease</keyword>
<dbReference type="InterPro" id="IPR051048">
    <property type="entry name" value="Peptidase_S8/S53_subtilisin"/>
</dbReference>
<dbReference type="OrthoDB" id="206201at2759"/>
<feature type="active site" description="Charge relay system" evidence="7 8">
    <location>
        <position position="172"/>
    </location>
</feature>
<evidence type="ECO:0000313" key="13">
    <source>
        <dbReference type="EMBL" id="ORY97251.1"/>
    </source>
</evidence>
<dbReference type="Gene3D" id="3.50.30.30">
    <property type="match status" value="1"/>
</dbReference>
<dbReference type="Pfam" id="PF02225">
    <property type="entry name" value="PA"/>
    <property type="match status" value="1"/>
</dbReference>
<dbReference type="InterPro" id="IPR015500">
    <property type="entry name" value="Peptidase_S8_subtilisin-rel"/>
</dbReference>
<dbReference type="InterPro" id="IPR036852">
    <property type="entry name" value="Peptidase_S8/S53_dom_sf"/>
</dbReference>
<dbReference type="PRINTS" id="PR00723">
    <property type="entry name" value="SUBTILISIN"/>
</dbReference>
<keyword evidence="6 8" id="KW-0720">Serine protease</keyword>
<dbReference type="PROSITE" id="PS00136">
    <property type="entry name" value="SUBTILASE_ASP"/>
    <property type="match status" value="1"/>
</dbReference>